<organism evidence="10 11">
    <name type="scientific">Thermincola potens (strain JR)</name>
    <dbReference type="NCBI Taxonomy" id="635013"/>
    <lineage>
        <taxon>Bacteria</taxon>
        <taxon>Bacillati</taxon>
        <taxon>Bacillota</taxon>
        <taxon>Clostridia</taxon>
        <taxon>Eubacteriales</taxon>
        <taxon>Thermincolaceae</taxon>
        <taxon>Thermincola</taxon>
    </lineage>
</organism>
<dbReference type="EMBL" id="CP002028">
    <property type="protein sequence ID" value="ADG81524.1"/>
    <property type="molecule type" value="Genomic_DNA"/>
</dbReference>
<comment type="function">
    <text evidence="8">Transfers the 4'-phosphopantetheine moiety from coenzyme A to a Ser of acyl-carrier-protein.</text>
</comment>
<keyword evidence="3 8" id="KW-0479">Metal-binding</keyword>
<keyword evidence="1 8" id="KW-0444">Lipid biosynthesis</keyword>
<dbReference type="Proteomes" id="UP000002377">
    <property type="component" value="Chromosome"/>
</dbReference>
<dbReference type="GO" id="GO:0005737">
    <property type="term" value="C:cytoplasm"/>
    <property type="evidence" value="ECO:0007669"/>
    <property type="project" value="UniProtKB-SubCell"/>
</dbReference>
<dbReference type="HAMAP" id="MF_00101">
    <property type="entry name" value="AcpS"/>
    <property type="match status" value="1"/>
</dbReference>
<keyword evidence="7 8" id="KW-0275">Fatty acid biosynthesis</keyword>
<keyword evidence="8" id="KW-0963">Cytoplasm</keyword>
<keyword evidence="6 8" id="KW-0443">Lipid metabolism</keyword>
<evidence type="ECO:0000313" key="10">
    <source>
        <dbReference type="EMBL" id="ADG81524.1"/>
    </source>
</evidence>
<dbReference type="Gene3D" id="3.90.470.20">
    <property type="entry name" value="4'-phosphopantetheinyl transferase domain"/>
    <property type="match status" value="1"/>
</dbReference>
<keyword evidence="2 8" id="KW-0808">Transferase</keyword>
<feature type="domain" description="4'-phosphopantetheinyl transferase" evidence="9">
    <location>
        <begin position="23"/>
        <end position="117"/>
    </location>
</feature>
<comment type="subcellular location">
    <subcellularLocation>
        <location evidence="8">Cytoplasm</location>
    </subcellularLocation>
</comment>
<dbReference type="STRING" id="635013.TherJR_0654"/>
<evidence type="ECO:0000256" key="4">
    <source>
        <dbReference type="ARBA" id="ARBA00022832"/>
    </source>
</evidence>
<dbReference type="GO" id="GO:0000287">
    <property type="term" value="F:magnesium ion binding"/>
    <property type="evidence" value="ECO:0007669"/>
    <property type="project" value="UniProtKB-UniRule"/>
</dbReference>
<evidence type="ECO:0000313" key="11">
    <source>
        <dbReference type="Proteomes" id="UP000002377"/>
    </source>
</evidence>
<proteinExistence type="inferred from homology"/>
<dbReference type="SUPFAM" id="SSF56214">
    <property type="entry name" value="4'-phosphopantetheinyl transferase"/>
    <property type="match status" value="1"/>
</dbReference>
<keyword evidence="11" id="KW-1185">Reference proteome</keyword>
<dbReference type="HOGENOM" id="CLU_089696_0_2_9"/>
<comment type="catalytic activity">
    <reaction evidence="8">
        <text>apo-[ACP] + CoA = holo-[ACP] + adenosine 3',5'-bisphosphate + H(+)</text>
        <dbReference type="Rhea" id="RHEA:12068"/>
        <dbReference type="Rhea" id="RHEA-COMP:9685"/>
        <dbReference type="Rhea" id="RHEA-COMP:9690"/>
        <dbReference type="ChEBI" id="CHEBI:15378"/>
        <dbReference type="ChEBI" id="CHEBI:29999"/>
        <dbReference type="ChEBI" id="CHEBI:57287"/>
        <dbReference type="ChEBI" id="CHEBI:58343"/>
        <dbReference type="ChEBI" id="CHEBI:64479"/>
        <dbReference type="EC" id="2.7.8.7"/>
    </reaction>
</comment>
<dbReference type="InterPro" id="IPR037143">
    <property type="entry name" value="4-PPantetheinyl_Trfase_dom_sf"/>
</dbReference>
<evidence type="ECO:0000256" key="3">
    <source>
        <dbReference type="ARBA" id="ARBA00022723"/>
    </source>
</evidence>
<dbReference type="GO" id="GO:0008897">
    <property type="term" value="F:holo-[acyl-carrier-protein] synthase activity"/>
    <property type="evidence" value="ECO:0007669"/>
    <property type="project" value="UniProtKB-UniRule"/>
</dbReference>
<dbReference type="NCBIfam" id="TIGR00556">
    <property type="entry name" value="pantethn_trn"/>
    <property type="match status" value="1"/>
</dbReference>
<feature type="binding site" evidence="8">
    <location>
        <position position="77"/>
    </location>
    <ligand>
        <name>Mg(2+)</name>
        <dbReference type="ChEBI" id="CHEBI:18420"/>
    </ligand>
</feature>
<protein>
    <recommendedName>
        <fullName evidence="8">Holo-[acyl-carrier-protein] synthase</fullName>
        <shortName evidence="8">Holo-ACP synthase</shortName>
        <ecNumber evidence="8">2.7.8.7</ecNumber>
    </recommendedName>
    <alternativeName>
        <fullName evidence="8">4'-phosphopantetheinyl transferase AcpS</fullName>
    </alternativeName>
</protein>
<keyword evidence="4 8" id="KW-0276">Fatty acid metabolism</keyword>
<feature type="binding site" evidence="8">
    <location>
        <position position="27"/>
    </location>
    <ligand>
        <name>Mg(2+)</name>
        <dbReference type="ChEBI" id="CHEBI:18420"/>
    </ligand>
</feature>
<reference evidence="10 11" key="1">
    <citation type="submission" date="2010-05" db="EMBL/GenBank/DDBJ databases">
        <title>Complete sequence of Thermincola sp. JR.</title>
        <authorList>
            <consortium name="US DOE Joint Genome Institute"/>
            <person name="Lucas S."/>
            <person name="Copeland A."/>
            <person name="Lapidus A."/>
            <person name="Cheng J.-F."/>
            <person name="Bruce D."/>
            <person name="Goodwin L."/>
            <person name="Pitluck S."/>
            <person name="Chertkov O."/>
            <person name="Detter J.C."/>
            <person name="Han C."/>
            <person name="Tapia R."/>
            <person name="Land M."/>
            <person name="Hauser L."/>
            <person name="Kyrpides N."/>
            <person name="Mikhailova N."/>
            <person name="Hazen T.C."/>
            <person name="Woyke T."/>
        </authorList>
    </citation>
    <scope>NUCLEOTIDE SEQUENCE [LARGE SCALE GENOMIC DNA]</scope>
    <source>
        <strain evidence="10 11">JR</strain>
    </source>
</reference>
<evidence type="ECO:0000256" key="1">
    <source>
        <dbReference type="ARBA" id="ARBA00022516"/>
    </source>
</evidence>
<dbReference type="eggNOG" id="COG0736">
    <property type="taxonomic scope" value="Bacteria"/>
</dbReference>
<dbReference type="RefSeq" id="WP_013119545.1">
    <property type="nucleotide sequence ID" value="NC_014152.1"/>
</dbReference>
<dbReference type="Pfam" id="PF01648">
    <property type="entry name" value="ACPS"/>
    <property type="match status" value="1"/>
</dbReference>
<dbReference type="InterPro" id="IPR002582">
    <property type="entry name" value="ACPS"/>
</dbReference>
<evidence type="ECO:0000256" key="8">
    <source>
        <dbReference type="HAMAP-Rule" id="MF_00101"/>
    </source>
</evidence>
<dbReference type="AlphaFoldDB" id="D5XBX6"/>
<dbReference type="InterPro" id="IPR008278">
    <property type="entry name" value="4-PPantetheinyl_Trfase_dom"/>
</dbReference>
<evidence type="ECO:0000259" key="9">
    <source>
        <dbReference type="Pfam" id="PF01648"/>
    </source>
</evidence>
<evidence type="ECO:0000256" key="6">
    <source>
        <dbReference type="ARBA" id="ARBA00023098"/>
    </source>
</evidence>
<evidence type="ECO:0000256" key="2">
    <source>
        <dbReference type="ARBA" id="ARBA00022679"/>
    </source>
</evidence>
<evidence type="ECO:0000256" key="7">
    <source>
        <dbReference type="ARBA" id="ARBA00023160"/>
    </source>
</evidence>
<comment type="cofactor">
    <cofactor evidence="8">
        <name>Mg(2+)</name>
        <dbReference type="ChEBI" id="CHEBI:18420"/>
    </cofactor>
</comment>
<dbReference type="NCBIfam" id="TIGR00516">
    <property type="entry name" value="acpS"/>
    <property type="match status" value="1"/>
</dbReference>
<comment type="similarity">
    <text evidence="8">Belongs to the P-Pant transferase superfamily. AcpS family.</text>
</comment>
<dbReference type="GO" id="GO:0006633">
    <property type="term" value="P:fatty acid biosynthetic process"/>
    <property type="evidence" value="ECO:0007669"/>
    <property type="project" value="UniProtKB-UniRule"/>
</dbReference>
<gene>
    <name evidence="8" type="primary">acpS</name>
    <name evidence="10" type="ordered locus">TherJR_0654</name>
</gene>
<name>D5XBX6_THEPJ</name>
<accession>D5XBX6</accession>
<dbReference type="KEGG" id="tjr:TherJR_0654"/>
<keyword evidence="5 8" id="KW-0460">Magnesium</keyword>
<evidence type="ECO:0000256" key="5">
    <source>
        <dbReference type="ARBA" id="ARBA00022842"/>
    </source>
</evidence>
<sequence>MNIQKKAETIAALQGREIPVIIGIGTDIVDNKRLYNILERVGERFLSRVYTPREIELCTNSKGLKAQSLAARFAGKEAVAKALGTGIGPVGWKEIEIVADASGAPTVKLTGKALEQARRQGICQTKISLSHTEEYSVAFVLLTG</sequence>
<dbReference type="InterPro" id="IPR004568">
    <property type="entry name" value="Ppantetheine-prot_Trfase_dom"/>
</dbReference>
<dbReference type="EC" id="2.7.8.7" evidence="8"/>